<evidence type="ECO:0000313" key="13">
    <source>
        <dbReference type="Proteomes" id="UP000887566"/>
    </source>
</evidence>
<dbReference type="GO" id="GO:0008375">
    <property type="term" value="F:acetylglucosaminyltransferase activity"/>
    <property type="evidence" value="ECO:0007669"/>
    <property type="project" value="TreeGrafter"/>
</dbReference>
<evidence type="ECO:0000256" key="8">
    <source>
        <dbReference type="ARBA" id="ARBA00023136"/>
    </source>
</evidence>
<evidence type="ECO:0000256" key="12">
    <source>
        <dbReference type="SAM" id="Phobius"/>
    </source>
</evidence>
<protein>
    <submittedName>
        <fullName evidence="14">Uncharacterized protein</fullName>
    </submittedName>
</protein>
<name>A0A914UPE5_9BILA</name>
<keyword evidence="5 12" id="KW-0812">Transmembrane</keyword>
<keyword evidence="6" id="KW-0735">Signal-anchor</keyword>
<accession>A0A914UPE5</accession>
<dbReference type="Proteomes" id="UP000887566">
    <property type="component" value="Unplaced"/>
</dbReference>
<dbReference type="PANTHER" id="PTHR19297:SF185">
    <property type="entry name" value="BETA-1,3-GALACTOSYL-O-GLYCOSYL-GLYCOPROTEIN BETA-1,6-N-ACETYLGLUCOSAMINYLTRANSFERASE 3"/>
    <property type="match status" value="1"/>
</dbReference>
<keyword evidence="4" id="KW-0808">Transferase</keyword>
<proteinExistence type="inferred from homology"/>
<keyword evidence="8 12" id="KW-0472">Membrane</keyword>
<keyword evidence="3" id="KW-0328">Glycosyltransferase</keyword>
<dbReference type="WBParaSite" id="PSAMB.scaffold1148size35273.g11350.t1">
    <property type="protein sequence ID" value="PSAMB.scaffold1148size35273.g11350.t1"/>
    <property type="gene ID" value="PSAMB.scaffold1148size35273.g11350"/>
</dbReference>
<evidence type="ECO:0000313" key="14">
    <source>
        <dbReference type="WBParaSite" id="PSAMB.scaffold1148size35273.g11350.t1"/>
    </source>
</evidence>
<reference evidence="14" key="1">
    <citation type="submission" date="2022-11" db="UniProtKB">
        <authorList>
            <consortium name="WormBaseParasite"/>
        </authorList>
    </citation>
    <scope>IDENTIFICATION</scope>
</reference>
<dbReference type="PANTHER" id="PTHR19297">
    <property type="entry name" value="GLYCOSYLTRANSFERASE 14 FAMILY MEMBER"/>
    <property type="match status" value="1"/>
</dbReference>
<feature type="region of interest" description="Disordered" evidence="11">
    <location>
        <begin position="20"/>
        <end position="39"/>
    </location>
</feature>
<keyword evidence="7 12" id="KW-1133">Transmembrane helix</keyword>
<evidence type="ECO:0000256" key="5">
    <source>
        <dbReference type="ARBA" id="ARBA00022692"/>
    </source>
</evidence>
<sequence>MLRTSDAGVMHVAASMSPCSAARAQSRPRRPLSRIRGMGGAQSAALPSAAAKRRIGALVSIATVILLFSLSLLSESDIRPSSMVPFETDQPVFTPYKSAHAYNCSAIFDGKLAVIRKAQRYMSIKMFSPYIAPVKDKCAEFPLINHPHLPEEVNFPIAYSILAFRNFDQFFRLFTAIYRPWNSYCIHVDSKASPEMFAKVSQLVDCLPNTILTPVRENVKWGRMTVLSAALHCFRSLIEERLTWRYLLNIAASDYPLKSNLEIVRHLVQLEGKSDVETLARKDEWKYQYSYRNAEPVELVSNGQCIKYFNSNRLELDCPALPLKGNPPHGLEVHKGSFSVALERQFVVYLLYDRVALDFLHWLGDVYIPDEYFWSTLYYSTYAARHGLTTNETTFMVRYTHWGDQRPLCTGYYEHGLCVFGVGDLKWLTKRAELFAHKFDRDTQPVALDCMEERIWNRTWSPHLSDFAVTAGD</sequence>
<evidence type="ECO:0000256" key="9">
    <source>
        <dbReference type="ARBA" id="ARBA00023180"/>
    </source>
</evidence>
<comment type="similarity">
    <text evidence="10">Belongs to the glycosyltransferase 14 family.</text>
</comment>
<evidence type="ECO:0000256" key="7">
    <source>
        <dbReference type="ARBA" id="ARBA00022989"/>
    </source>
</evidence>
<evidence type="ECO:0000256" key="10">
    <source>
        <dbReference type="ARBA" id="ARBA00038150"/>
    </source>
</evidence>
<evidence type="ECO:0000256" key="6">
    <source>
        <dbReference type="ARBA" id="ARBA00022968"/>
    </source>
</evidence>
<dbReference type="GO" id="GO:0016020">
    <property type="term" value="C:membrane"/>
    <property type="evidence" value="ECO:0007669"/>
    <property type="project" value="UniProtKB-SubCell"/>
</dbReference>
<evidence type="ECO:0000256" key="11">
    <source>
        <dbReference type="SAM" id="MobiDB-lite"/>
    </source>
</evidence>
<evidence type="ECO:0000256" key="2">
    <source>
        <dbReference type="ARBA" id="ARBA00004922"/>
    </source>
</evidence>
<evidence type="ECO:0000256" key="1">
    <source>
        <dbReference type="ARBA" id="ARBA00004606"/>
    </source>
</evidence>
<organism evidence="13 14">
    <name type="scientific">Plectus sambesii</name>
    <dbReference type="NCBI Taxonomy" id="2011161"/>
    <lineage>
        <taxon>Eukaryota</taxon>
        <taxon>Metazoa</taxon>
        <taxon>Ecdysozoa</taxon>
        <taxon>Nematoda</taxon>
        <taxon>Chromadorea</taxon>
        <taxon>Plectida</taxon>
        <taxon>Plectina</taxon>
        <taxon>Plectoidea</taxon>
        <taxon>Plectidae</taxon>
        <taxon>Plectus</taxon>
    </lineage>
</organism>
<evidence type="ECO:0000256" key="4">
    <source>
        <dbReference type="ARBA" id="ARBA00022679"/>
    </source>
</evidence>
<keyword evidence="9" id="KW-0325">Glycoprotein</keyword>
<dbReference type="Pfam" id="PF02485">
    <property type="entry name" value="Branch"/>
    <property type="match status" value="1"/>
</dbReference>
<dbReference type="InterPro" id="IPR003406">
    <property type="entry name" value="Glyco_trans_14"/>
</dbReference>
<dbReference type="AlphaFoldDB" id="A0A914UPE5"/>
<keyword evidence="13" id="KW-1185">Reference proteome</keyword>
<comment type="subcellular location">
    <subcellularLocation>
        <location evidence="1">Membrane</location>
        <topology evidence="1">Single-pass type II membrane protein</topology>
    </subcellularLocation>
</comment>
<feature type="transmembrane region" description="Helical" evidence="12">
    <location>
        <begin position="55"/>
        <end position="73"/>
    </location>
</feature>
<evidence type="ECO:0000256" key="3">
    <source>
        <dbReference type="ARBA" id="ARBA00022676"/>
    </source>
</evidence>
<comment type="pathway">
    <text evidence="2">Protein modification; protein glycosylation.</text>
</comment>